<organism evidence="1 2">
    <name type="scientific">Natronorubrum sediminis</name>
    <dbReference type="NCBI Taxonomy" id="640943"/>
    <lineage>
        <taxon>Archaea</taxon>
        <taxon>Methanobacteriati</taxon>
        <taxon>Methanobacteriota</taxon>
        <taxon>Stenosarchaea group</taxon>
        <taxon>Halobacteria</taxon>
        <taxon>Halobacteriales</taxon>
        <taxon>Natrialbaceae</taxon>
        <taxon>Natronorubrum</taxon>
    </lineage>
</organism>
<sequence>MSVYESLTDSANFSVLMVVTHSQMVERVPWMAPVDYEILLFFEDHPILLSPRILAVNIEYDRQYVSRRCSALTEAGLLESVDTGLYQLSETGEAYLEGDVDASDLEQE</sequence>
<proteinExistence type="predicted"/>
<gene>
    <name evidence="1" type="ORF">SAMN04487967_2156</name>
</gene>
<dbReference type="InterPro" id="IPR036388">
    <property type="entry name" value="WH-like_DNA-bd_sf"/>
</dbReference>
<keyword evidence="2" id="KW-1185">Reference proteome</keyword>
<name>A0A1H6FXT0_9EURY</name>
<dbReference type="EMBL" id="FNWL01000002">
    <property type="protein sequence ID" value="SEH15607.1"/>
    <property type="molecule type" value="Genomic_DNA"/>
</dbReference>
<protein>
    <recommendedName>
        <fullName evidence="3">Phage PhiH1 repressor protein</fullName>
    </recommendedName>
</protein>
<evidence type="ECO:0000313" key="2">
    <source>
        <dbReference type="Proteomes" id="UP000199112"/>
    </source>
</evidence>
<accession>A0A1H6FXT0</accession>
<dbReference type="Proteomes" id="UP000199112">
    <property type="component" value="Unassembled WGS sequence"/>
</dbReference>
<evidence type="ECO:0000313" key="1">
    <source>
        <dbReference type="EMBL" id="SEH15607.1"/>
    </source>
</evidence>
<evidence type="ECO:0008006" key="3">
    <source>
        <dbReference type="Google" id="ProtNLM"/>
    </source>
</evidence>
<dbReference type="Gene3D" id="1.10.10.10">
    <property type="entry name" value="Winged helix-like DNA-binding domain superfamily/Winged helix DNA-binding domain"/>
    <property type="match status" value="1"/>
</dbReference>
<dbReference type="AlphaFoldDB" id="A0A1H6FXT0"/>
<reference evidence="2" key="1">
    <citation type="submission" date="2016-10" db="EMBL/GenBank/DDBJ databases">
        <authorList>
            <person name="Varghese N."/>
            <person name="Submissions S."/>
        </authorList>
    </citation>
    <scope>NUCLEOTIDE SEQUENCE [LARGE SCALE GENOMIC DNA]</scope>
    <source>
        <strain evidence="2">CGMCC 1.8981</strain>
    </source>
</reference>